<gene>
    <name evidence="2" type="ORF">Mal48_20320</name>
</gene>
<keyword evidence="1" id="KW-0812">Transmembrane</keyword>
<dbReference type="EMBL" id="CP036267">
    <property type="protein sequence ID" value="QDT32785.1"/>
    <property type="molecule type" value="Genomic_DNA"/>
</dbReference>
<keyword evidence="3" id="KW-1185">Reference proteome</keyword>
<keyword evidence="1" id="KW-0472">Membrane</keyword>
<dbReference type="AlphaFoldDB" id="A0A517QMF8"/>
<evidence type="ECO:0000256" key="1">
    <source>
        <dbReference type="SAM" id="Phobius"/>
    </source>
</evidence>
<dbReference type="InterPro" id="IPR016024">
    <property type="entry name" value="ARM-type_fold"/>
</dbReference>
<dbReference type="Proteomes" id="UP000315724">
    <property type="component" value="Chromosome"/>
</dbReference>
<sequence>MGKRKRRRKKSNQKKKSSSAGVSIGLIAGGVCAVVFVIGVGIFVWQNNPSGSQGDLPKRKISREQIEFASDSDLGQSRTTAEWLALLKEMRTTENMMRATFLKARMPNPEAFLGADPAAVPDVYEALKDPRLEKYGQAIIAKFGQSADPPYFQDVMDGLNSDHPQVRRAAIQLLAHVKPEGPDTAEQVGKYLNDADPEVSKSATIALGSMGEPGFELLVTQLKGNQSPSPHLLKAMALFGESAAPAVPDLAKLLTVESTEHRVPVLIALEKIGSSSKVALPELIEVWSTESGEKWSEQVTAVMNRIGKPATTAMLEKFAQVPAEAQIIATQHFINQKSHDAIPVLIQSLEAPKSVEAREVALDALRGMLPENSPTDEQLAALFEFGDTELRAWTLEEIAASTERCLKYKSLLTQVRSGLQTSLADPRVEKSKDEYEAGTRLVKRIDQVVESL</sequence>
<dbReference type="SUPFAM" id="SSF48371">
    <property type="entry name" value="ARM repeat"/>
    <property type="match status" value="1"/>
</dbReference>
<feature type="transmembrane region" description="Helical" evidence="1">
    <location>
        <begin position="21"/>
        <end position="45"/>
    </location>
</feature>
<dbReference type="Pfam" id="PF13646">
    <property type="entry name" value="HEAT_2"/>
    <property type="match status" value="1"/>
</dbReference>
<organism evidence="2 3">
    <name type="scientific">Thalassoglobus polymorphus</name>
    <dbReference type="NCBI Taxonomy" id="2527994"/>
    <lineage>
        <taxon>Bacteria</taxon>
        <taxon>Pseudomonadati</taxon>
        <taxon>Planctomycetota</taxon>
        <taxon>Planctomycetia</taxon>
        <taxon>Planctomycetales</taxon>
        <taxon>Planctomycetaceae</taxon>
        <taxon>Thalassoglobus</taxon>
    </lineage>
</organism>
<name>A0A517QMF8_9PLAN</name>
<evidence type="ECO:0000313" key="3">
    <source>
        <dbReference type="Proteomes" id="UP000315724"/>
    </source>
</evidence>
<dbReference type="KEGG" id="tpol:Mal48_20320"/>
<keyword evidence="1" id="KW-1133">Transmembrane helix</keyword>
<reference evidence="2 3" key="1">
    <citation type="submission" date="2019-02" db="EMBL/GenBank/DDBJ databases">
        <title>Deep-cultivation of Planctomycetes and their phenomic and genomic characterization uncovers novel biology.</title>
        <authorList>
            <person name="Wiegand S."/>
            <person name="Jogler M."/>
            <person name="Boedeker C."/>
            <person name="Pinto D."/>
            <person name="Vollmers J."/>
            <person name="Rivas-Marin E."/>
            <person name="Kohn T."/>
            <person name="Peeters S.H."/>
            <person name="Heuer A."/>
            <person name="Rast P."/>
            <person name="Oberbeckmann S."/>
            <person name="Bunk B."/>
            <person name="Jeske O."/>
            <person name="Meyerdierks A."/>
            <person name="Storesund J.E."/>
            <person name="Kallscheuer N."/>
            <person name="Luecker S."/>
            <person name="Lage O.M."/>
            <person name="Pohl T."/>
            <person name="Merkel B.J."/>
            <person name="Hornburger P."/>
            <person name="Mueller R.-W."/>
            <person name="Bruemmer F."/>
            <person name="Labrenz M."/>
            <person name="Spormann A.M."/>
            <person name="Op den Camp H."/>
            <person name="Overmann J."/>
            <person name="Amann R."/>
            <person name="Jetten M.S.M."/>
            <person name="Mascher T."/>
            <person name="Medema M.H."/>
            <person name="Devos D.P."/>
            <person name="Kaster A.-K."/>
            <person name="Ovreas L."/>
            <person name="Rohde M."/>
            <person name="Galperin M.Y."/>
            <person name="Jogler C."/>
        </authorList>
    </citation>
    <scope>NUCLEOTIDE SEQUENCE [LARGE SCALE GENOMIC DNA]</scope>
    <source>
        <strain evidence="2 3">Mal48</strain>
    </source>
</reference>
<dbReference type="Gene3D" id="1.25.10.10">
    <property type="entry name" value="Leucine-rich Repeat Variant"/>
    <property type="match status" value="2"/>
</dbReference>
<evidence type="ECO:0000313" key="2">
    <source>
        <dbReference type="EMBL" id="QDT32785.1"/>
    </source>
</evidence>
<accession>A0A517QMF8</accession>
<protein>
    <submittedName>
        <fullName evidence="2">HEAT repeat protein</fullName>
    </submittedName>
</protein>
<dbReference type="InterPro" id="IPR011989">
    <property type="entry name" value="ARM-like"/>
</dbReference>
<proteinExistence type="predicted"/>
<dbReference type="RefSeq" id="WP_145198308.1">
    <property type="nucleotide sequence ID" value="NZ_CP036267.1"/>
</dbReference>